<feature type="compositionally biased region" description="Low complexity" evidence="1">
    <location>
        <begin position="402"/>
        <end position="412"/>
    </location>
</feature>
<evidence type="ECO:0000313" key="2">
    <source>
        <dbReference type="EMBL" id="OSS51032.1"/>
    </source>
</evidence>
<dbReference type="AlphaFoldDB" id="A0A1Y2M4U6"/>
<evidence type="ECO:0000313" key="3">
    <source>
        <dbReference type="Proteomes" id="UP000193240"/>
    </source>
</evidence>
<feature type="region of interest" description="Disordered" evidence="1">
    <location>
        <begin position="106"/>
        <end position="225"/>
    </location>
</feature>
<feature type="compositionally biased region" description="Basic and acidic residues" evidence="1">
    <location>
        <begin position="145"/>
        <end position="155"/>
    </location>
</feature>
<feature type="compositionally biased region" description="Polar residues" evidence="1">
    <location>
        <begin position="253"/>
        <end position="266"/>
    </location>
</feature>
<reference evidence="2 3" key="1">
    <citation type="journal article" date="2017" name="Genome Announc.">
        <title>Genome sequence of the saprophytic ascomycete Epicoccum nigrum ICMP 19927 strain isolated from New Zealand.</title>
        <authorList>
            <person name="Fokin M."/>
            <person name="Fleetwood D."/>
            <person name="Weir B.S."/>
            <person name="Villas-Boas S.G."/>
        </authorList>
    </citation>
    <scope>NUCLEOTIDE SEQUENCE [LARGE SCALE GENOMIC DNA]</scope>
    <source>
        <strain evidence="2 3">ICMP 19927</strain>
    </source>
</reference>
<protein>
    <submittedName>
        <fullName evidence="2">Uncharacterized protein</fullName>
    </submittedName>
</protein>
<dbReference type="InParanoid" id="A0A1Y2M4U6"/>
<evidence type="ECO:0000256" key="1">
    <source>
        <dbReference type="SAM" id="MobiDB-lite"/>
    </source>
</evidence>
<feature type="compositionally biased region" description="Basic and acidic residues" evidence="1">
    <location>
        <begin position="118"/>
        <end position="130"/>
    </location>
</feature>
<keyword evidence="3" id="KW-1185">Reference proteome</keyword>
<dbReference type="Proteomes" id="UP000193240">
    <property type="component" value="Unassembled WGS sequence"/>
</dbReference>
<name>A0A1Y2M4U6_EPING</name>
<feature type="compositionally biased region" description="Basic residues" evidence="1">
    <location>
        <begin position="178"/>
        <end position="187"/>
    </location>
</feature>
<feature type="compositionally biased region" description="Pro residues" evidence="1">
    <location>
        <begin position="196"/>
        <end position="205"/>
    </location>
</feature>
<feature type="compositionally biased region" description="Polar residues" evidence="1">
    <location>
        <begin position="157"/>
        <end position="177"/>
    </location>
</feature>
<feature type="compositionally biased region" description="Basic and acidic residues" evidence="1">
    <location>
        <begin position="268"/>
        <end position="278"/>
    </location>
</feature>
<feature type="compositionally biased region" description="Basic and acidic residues" evidence="1">
    <location>
        <begin position="432"/>
        <end position="446"/>
    </location>
</feature>
<dbReference type="EMBL" id="KZ107841">
    <property type="protein sequence ID" value="OSS51032.1"/>
    <property type="molecule type" value="Genomic_DNA"/>
</dbReference>
<feature type="region of interest" description="Disordered" evidence="1">
    <location>
        <begin position="336"/>
        <end position="446"/>
    </location>
</feature>
<gene>
    <name evidence="2" type="ORF">B5807_04238</name>
</gene>
<organism evidence="2 3">
    <name type="scientific">Epicoccum nigrum</name>
    <name type="common">Soil fungus</name>
    <name type="synonym">Epicoccum purpurascens</name>
    <dbReference type="NCBI Taxonomy" id="105696"/>
    <lineage>
        <taxon>Eukaryota</taxon>
        <taxon>Fungi</taxon>
        <taxon>Dikarya</taxon>
        <taxon>Ascomycota</taxon>
        <taxon>Pezizomycotina</taxon>
        <taxon>Dothideomycetes</taxon>
        <taxon>Pleosporomycetidae</taxon>
        <taxon>Pleosporales</taxon>
        <taxon>Pleosporineae</taxon>
        <taxon>Didymellaceae</taxon>
        <taxon>Epicoccum</taxon>
    </lineage>
</organism>
<feature type="region of interest" description="Disordered" evidence="1">
    <location>
        <begin position="250"/>
        <end position="311"/>
    </location>
</feature>
<accession>A0A1Y2M4U6</accession>
<proteinExistence type="predicted"/>
<sequence>MEVDPAPLIAALESDNKRLCIHIKARIKTKGEQQSLTPIVEAVRPYQAYCETVTSSRSQTPDIFTTPPTHSEPFPSNPTPRTPTYTARIITRKANTSSSYRAARLKDVAVPNTSNGNRNERDVAARRELSNGDLTVQRSIPPRISHSDKVADRMSRNRTPSLSQVRQANFLPQTTTHHTPRKQKRYGRMGYHSLPFLPPSPPASPNPVADDKQTSGKTTVDFSRGEISPKLSHLQEQMEALSQSCSDILVSQPRPTSSVPDVTSASVRAEEERPDSKASRRAVTFTDDTTTSPQSLPPVHHSHAPDRTLRQSKSFCTETQIPSSLRLHRSHDSLLAAKPVSKEGVGTNASRRTTPKDFKHKYPFGQRPAYRTAPHVGLGRCSNPNYNPRLSTSKAQYRGLASLPRPLPSSLRIPQPQAGPRQPPWGSLGELEEQRRKRLDARERDQAKQFRTAALSEATTLAETDVYGKDRMKKDVEEYREQVVSVYPDMTFDGSAGKGGRGCCCAVM</sequence>
<feature type="compositionally biased region" description="Polar residues" evidence="1">
    <location>
        <begin position="382"/>
        <end position="395"/>
    </location>
</feature>